<name>A0ABS9EQU0_9BACT</name>
<keyword evidence="7" id="KW-0547">Nucleotide-binding</keyword>
<comment type="caution">
    <text evidence="11">The sequence shown here is derived from an EMBL/GenBank/DDBJ whole genome shotgun (WGS) entry which is preliminary data.</text>
</comment>
<evidence type="ECO:0000256" key="2">
    <source>
        <dbReference type="ARBA" id="ARBA00007599"/>
    </source>
</evidence>
<reference evidence="11 12" key="1">
    <citation type="submission" date="2022-01" db="EMBL/GenBank/DDBJ databases">
        <title>Dethiosulfovibrio faecalis sp. nov., a novel proteolytic, non-sulfur-reducing bacterium isolated from a marine aquaculture solid waste bioreactor.</title>
        <authorList>
            <person name="Grabowski S."/>
            <person name="Apolinario E."/>
            <person name="Schneider N."/>
            <person name="Marshall C.W."/>
            <person name="Sowers K.R."/>
        </authorList>
    </citation>
    <scope>NUCLEOTIDE SEQUENCE [LARGE SCALE GENOMIC DNA]</scope>
    <source>
        <strain evidence="11 12">DSM 12537</strain>
    </source>
</reference>
<proteinExistence type="inferred from homology"/>
<keyword evidence="5" id="KW-0819">tRNA processing</keyword>
<dbReference type="Pfam" id="PF02367">
    <property type="entry name" value="TsaE"/>
    <property type="match status" value="1"/>
</dbReference>
<dbReference type="InterPro" id="IPR003442">
    <property type="entry name" value="T6A_TsaE"/>
</dbReference>
<evidence type="ECO:0000313" key="12">
    <source>
        <dbReference type="Proteomes" id="UP001200430"/>
    </source>
</evidence>
<dbReference type="RefSeq" id="WP_236100284.1">
    <property type="nucleotide sequence ID" value="NZ_JAKGUD010000018.1"/>
</dbReference>
<evidence type="ECO:0000256" key="3">
    <source>
        <dbReference type="ARBA" id="ARBA00019010"/>
    </source>
</evidence>
<evidence type="ECO:0000313" key="11">
    <source>
        <dbReference type="EMBL" id="MCF4143558.1"/>
    </source>
</evidence>
<sequence>MTFSITTTSSEETESFGAAFAKVLTPGSIILLNGTLGMGKTTFVRGMLKALEWREVRSPSFTLVNEYYSTIPVAHADLYRLKKVDFRELGLDEYSDDGWVVVIEWPDRLTSVPKLEGFSVLFKGNENDAFLRTIEVHPLDDVSRDICDSLDLENWRP</sequence>
<accession>A0ABS9EQU0</accession>
<evidence type="ECO:0000256" key="4">
    <source>
        <dbReference type="ARBA" id="ARBA00022490"/>
    </source>
</evidence>
<comment type="similarity">
    <text evidence="2">Belongs to the TsaE family.</text>
</comment>
<evidence type="ECO:0000256" key="6">
    <source>
        <dbReference type="ARBA" id="ARBA00022723"/>
    </source>
</evidence>
<evidence type="ECO:0000256" key="8">
    <source>
        <dbReference type="ARBA" id="ARBA00022840"/>
    </source>
</evidence>
<keyword evidence="6" id="KW-0479">Metal-binding</keyword>
<dbReference type="InterPro" id="IPR027417">
    <property type="entry name" value="P-loop_NTPase"/>
</dbReference>
<dbReference type="SUPFAM" id="SSF52540">
    <property type="entry name" value="P-loop containing nucleoside triphosphate hydrolases"/>
    <property type="match status" value="1"/>
</dbReference>
<evidence type="ECO:0000256" key="5">
    <source>
        <dbReference type="ARBA" id="ARBA00022694"/>
    </source>
</evidence>
<evidence type="ECO:0000256" key="9">
    <source>
        <dbReference type="ARBA" id="ARBA00022842"/>
    </source>
</evidence>
<evidence type="ECO:0000256" key="10">
    <source>
        <dbReference type="ARBA" id="ARBA00032441"/>
    </source>
</evidence>
<organism evidence="11 12">
    <name type="scientific">Dethiosulfovibrio marinus</name>
    <dbReference type="NCBI Taxonomy" id="133532"/>
    <lineage>
        <taxon>Bacteria</taxon>
        <taxon>Thermotogati</taxon>
        <taxon>Synergistota</taxon>
        <taxon>Synergistia</taxon>
        <taxon>Synergistales</taxon>
        <taxon>Dethiosulfovibrionaceae</taxon>
        <taxon>Dethiosulfovibrio</taxon>
    </lineage>
</organism>
<gene>
    <name evidence="11" type="primary">tsaE</name>
    <name evidence="11" type="ORF">L2W38_12140</name>
</gene>
<dbReference type="PANTHER" id="PTHR33540">
    <property type="entry name" value="TRNA THREONYLCARBAMOYLADENOSINE BIOSYNTHESIS PROTEIN TSAE"/>
    <property type="match status" value="1"/>
</dbReference>
<comment type="subcellular location">
    <subcellularLocation>
        <location evidence="1">Cytoplasm</location>
    </subcellularLocation>
</comment>
<dbReference type="Gene3D" id="3.40.50.300">
    <property type="entry name" value="P-loop containing nucleotide triphosphate hydrolases"/>
    <property type="match status" value="1"/>
</dbReference>
<evidence type="ECO:0000256" key="1">
    <source>
        <dbReference type="ARBA" id="ARBA00004496"/>
    </source>
</evidence>
<keyword evidence="8" id="KW-0067">ATP-binding</keyword>
<dbReference type="EMBL" id="JAKGUD010000018">
    <property type="protein sequence ID" value="MCF4143558.1"/>
    <property type="molecule type" value="Genomic_DNA"/>
</dbReference>
<dbReference type="Proteomes" id="UP001200430">
    <property type="component" value="Unassembled WGS sequence"/>
</dbReference>
<evidence type="ECO:0000256" key="7">
    <source>
        <dbReference type="ARBA" id="ARBA00022741"/>
    </source>
</evidence>
<keyword evidence="4" id="KW-0963">Cytoplasm</keyword>
<keyword evidence="9" id="KW-0460">Magnesium</keyword>
<keyword evidence="12" id="KW-1185">Reference proteome</keyword>
<dbReference type="NCBIfam" id="TIGR00150">
    <property type="entry name" value="T6A_YjeE"/>
    <property type="match status" value="1"/>
</dbReference>
<protein>
    <recommendedName>
        <fullName evidence="3">tRNA threonylcarbamoyladenosine biosynthesis protein TsaE</fullName>
    </recommendedName>
    <alternativeName>
        <fullName evidence="10">t(6)A37 threonylcarbamoyladenosine biosynthesis protein TsaE</fullName>
    </alternativeName>
</protein>
<dbReference type="PANTHER" id="PTHR33540:SF2">
    <property type="entry name" value="TRNA THREONYLCARBAMOYLADENOSINE BIOSYNTHESIS PROTEIN TSAE"/>
    <property type="match status" value="1"/>
</dbReference>